<dbReference type="Proteomes" id="UP001489004">
    <property type="component" value="Unassembled WGS sequence"/>
</dbReference>
<dbReference type="AlphaFoldDB" id="A0AAW1R9F3"/>
<protein>
    <submittedName>
        <fullName evidence="1">Uncharacterized protein</fullName>
    </submittedName>
</protein>
<name>A0AAW1R9F3_9CHLO</name>
<sequence>MGNPVQLYVNEPAAVTAVVFDQSVRPRGGRVVCSFFDKNYNLYNAIHEQNLNYITDYAGWRIAGPAPLGGSCPSLKLSECVLCPPGSLRTGSPPGCLPNPGGMFFADPNFFPVGFQVPVQCIATVAGVTGFQNTWTATIIPDLPPQLTTFIPGPQQNATINTASPGDLPLQLVANQPFPVTVQLSGLKQPAAPPLGATSYHYGQVICSYSDHQSNDYFAVQSVDLPGAKATFTTDPAKWSIIGAAPLGGDCGSLKVLDTTCVPCSTNSVVTGEPAGCLPRPGGILFADITRFPVGSQVRVQCQFQPAPKTGLDYLYQASWTATVIQEAVLPTLPTARPQSLEALGLTSFPPQEVSLLDSAMPNINPLVSTRGEPQLQCARPT</sequence>
<gene>
    <name evidence="1" type="ORF">WJX72_010032</name>
</gene>
<reference evidence="1 2" key="1">
    <citation type="journal article" date="2024" name="Nat. Commun.">
        <title>Phylogenomics reveals the evolutionary origins of lichenization in chlorophyte algae.</title>
        <authorList>
            <person name="Puginier C."/>
            <person name="Libourel C."/>
            <person name="Otte J."/>
            <person name="Skaloud P."/>
            <person name="Haon M."/>
            <person name="Grisel S."/>
            <person name="Petersen M."/>
            <person name="Berrin J.G."/>
            <person name="Delaux P.M."/>
            <person name="Dal Grande F."/>
            <person name="Keller J."/>
        </authorList>
    </citation>
    <scope>NUCLEOTIDE SEQUENCE [LARGE SCALE GENOMIC DNA]</scope>
    <source>
        <strain evidence="1 2">SAG 2043</strain>
    </source>
</reference>
<evidence type="ECO:0000313" key="2">
    <source>
        <dbReference type="Proteomes" id="UP001489004"/>
    </source>
</evidence>
<dbReference type="EMBL" id="JALJOR010000001">
    <property type="protein sequence ID" value="KAK9830155.1"/>
    <property type="molecule type" value="Genomic_DNA"/>
</dbReference>
<evidence type="ECO:0000313" key="1">
    <source>
        <dbReference type="EMBL" id="KAK9830155.1"/>
    </source>
</evidence>
<organism evidence="1 2">
    <name type="scientific">[Myrmecia] bisecta</name>
    <dbReference type="NCBI Taxonomy" id="41462"/>
    <lineage>
        <taxon>Eukaryota</taxon>
        <taxon>Viridiplantae</taxon>
        <taxon>Chlorophyta</taxon>
        <taxon>core chlorophytes</taxon>
        <taxon>Trebouxiophyceae</taxon>
        <taxon>Trebouxiales</taxon>
        <taxon>Trebouxiaceae</taxon>
        <taxon>Myrmecia</taxon>
    </lineage>
</organism>
<comment type="caution">
    <text evidence="1">The sequence shown here is derived from an EMBL/GenBank/DDBJ whole genome shotgun (WGS) entry which is preliminary data.</text>
</comment>
<keyword evidence="2" id="KW-1185">Reference proteome</keyword>
<proteinExistence type="predicted"/>
<accession>A0AAW1R9F3</accession>